<feature type="region of interest" description="Disordered" evidence="1">
    <location>
        <begin position="366"/>
        <end position="407"/>
    </location>
</feature>
<feature type="region of interest" description="Disordered" evidence="1">
    <location>
        <begin position="715"/>
        <end position="737"/>
    </location>
</feature>
<evidence type="ECO:0000256" key="1">
    <source>
        <dbReference type="SAM" id="MobiDB-lite"/>
    </source>
</evidence>
<feature type="region of interest" description="Disordered" evidence="1">
    <location>
        <begin position="311"/>
        <end position="343"/>
    </location>
</feature>
<sequence>MASKLCCTAEQEAREGSPELPNARLSAATPANKPLLHNKNASQGSRFTSARSEDLHELRQIFDNAKDHDADETTPAKSPRSRFARPSVYSLHSLHKMKSMHALIKRRFSKDMSRKDSNGQPTTSTPKKKPSIAEDADTAAKQARDGPELQLKAAKDGLRKDLLSDKKPAEGGYDSDAEVLDDIARNMGKKSASKRPSIHSIDWTPSTGSKPAPGSANDRYTADQGHESHPYQISNPQRDSRTPIAAQFSVFSTPDLRLNTPKEKDRKLRRSHSATSIILPAPSPLTPMRLPSLLTNDREGKPWSVVMSESLRLSQFPVPPRRSSSEPTHTDSGANSESRECEQTVQFPEFKTTVPGCTGGIEIHVQEPTSTTTPRVSTSIKGTLQENPTSAKDNEASEHGDEEDSTRRSVHLYSMRISHHLRSGSLLSWDALADEPEVLTPPRLFRDRGLSEASRISEIERIQKQLGRHARKTSSSGFASAKVPDKWGKVLGSDRDTREDISSVYSSRPHSPPDSFGASAASLPKSSNQRDASGNSYTDLALPRQSNSYPTDNEATPRPFKRSCATTVQLATDSSVKDPSPNTTARLARNNSVAVSKKSKFREEFSPPPTKKKNTPSASFIRLFNPKRLSMRSQSEANLKALVPDVALDGPADTLHVPSGREQHQHPSRSSVSLNAEQEGASKGEGGELWQRALKAHQAERASMFLPKNKDAAMHASPYRERSHSFMRPSPSTDEKASPMEAFAFTASKQGSTSLLSPPSPGDLGPDYPAPLRTRRSALFDPDKDNISPGHDTRVDFDKQKDTDEHLGAWGRYPSHTRADRTNSAGHEDQVESRDFALEAAIKFAMGDGNEVDDGDIDPAMRVDSPSLPGGKKKRKRIGSSRMAKSNSMTFGKTFLKNYSKMFRSQSTEFQRHGHGHRSSITAGGVLKYPELEILPDVWHRRIAEEAHERAGESSTAQDDAKLNKGKAKMQRDDSMATLRPSQKSGVDGPCDDNMPRFDGANAIKDAEHANDNANANANDQARALSAYYADCLPPFPRASTDTTFQLEDFGLLPLAQSASMHARTLPARFAKNKHARNASVASVASGETDGERSVVSVRRTSRYSRAATANN</sequence>
<gene>
    <name evidence="2" type="ORF">BDV95DRAFT_606345</name>
</gene>
<feature type="compositionally biased region" description="Basic and acidic residues" evidence="1">
    <location>
        <begin position="220"/>
        <end position="229"/>
    </location>
</feature>
<comment type="caution">
    <text evidence="2">The sequence shown here is derived from an EMBL/GenBank/DDBJ whole genome shotgun (WGS) entry which is preliminary data.</text>
</comment>
<evidence type="ECO:0000313" key="3">
    <source>
        <dbReference type="Proteomes" id="UP000481861"/>
    </source>
</evidence>
<dbReference type="Proteomes" id="UP000481861">
    <property type="component" value="Unassembled WGS sequence"/>
</dbReference>
<feature type="compositionally biased region" description="Basic and acidic residues" evidence="1">
    <location>
        <begin position="817"/>
        <end position="830"/>
    </location>
</feature>
<dbReference type="OrthoDB" id="3437384at2759"/>
<feature type="compositionally biased region" description="Basic and acidic residues" evidence="1">
    <location>
        <begin position="715"/>
        <end position="724"/>
    </location>
</feature>
<evidence type="ECO:0000313" key="2">
    <source>
        <dbReference type="EMBL" id="KAF2872770.1"/>
    </source>
</evidence>
<feature type="region of interest" description="Disordered" evidence="1">
    <location>
        <begin position="1"/>
        <end position="85"/>
    </location>
</feature>
<feature type="compositionally biased region" description="Polar residues" evidence="1">
    <location>
        <begin position="380"/>
        <end position="391"/>
    </location>
</feature>
<feature type="compositionally biased region" description="Polar residues" evidence="1">
    <location>
        <begin position="580"/>
        <end position="594"/>
    </location>
</feature>
<dbReference type="AlphaFoldDB" id="A0A7C8IFD9"/>
<feature type="compositionally biased region" description="Polar residues" evidence="1">
    <location>
        <begin position="39"/>
        <end position="50"/>
    </location>
</feature>
<feature type="compositionally biased region" description="Polar residues" evidence="1">
    <location>
        <begin position="564"/>
        <end position="574"/>
    </location>
</feature>
<name>A0A7C8IFD9_9PLEO</name>
<feature type="region of interest" description="Disordered" evidence="1">
    <location>
        <begin position="946"/>
        <end position="994"/>
    </location>
</feature>
<feature type="region of interest" description="Disordered" evidence="1">
    <location>
        <begin position="108"/>
        <end position="293"/>
    </location>
</feature>
<dbReference type="EMBL" id="JAADJZ010000009">
    <property type="protein sequence ID" value="KAF2872770.1"/>
    <property type="molecule type" value="Genomic_DNA"/>
</dbReference>
<keyword evidence="3" id="KW-1185">Reference proteome</keyword>
<proteinExistence type="predicted"/>
<feature type="region of interest" description="Disordered" evidence="1">
    <location>
        <begin position="487"/>
        <end position="617"/>
    </location>
</feature>
<feature type="region of interest" description="Disordered" evidence="1">
    <location>
        <begin position="650"/>
        <end position="684"/>
    </location>
</feature>
<feature type="region of interest" description="Disordered" evidence="1">
    <location>
        <begin position="1073"/>
        <end position="1112"/>
    </location>
</feature>
<feature type="compositionally biased region" description="Basic residues" evidence="1">
    <location>
        <begin position="187"/>
        <end position="197"/>
    </location>
</feature>
<organism evidence="2 3">
    <name type="scientific">Massariosphaeria phaeospora</name>
    <dbReference type="NCBI Taxonomy" id="100035"/>
    <lineage>
        <taxon>Eukaryota</taxon>
        <taxon>Fungi</taxon>
        <taxon>Dikarya</taxon>
        <taxon>Ascomycota</taxon>
        <taxon>Pezizomycotina</taxon>
        <taxon>Dothideomycetes</taxon>
        <taxon>Pleosporomycetidae</taxon>
        <taxon>Pleosporales</taxon>
        <taxon>Pleosporales incertae sedis</taxon>
        <taxon>Massariosphaeria</taxon>
    </lineage>
</organism>
<feature type="compositionally biased region" description="Basic and acidic residues" evidence="1">
    <location>
        <begin position="487"/>
        <end position="501"/>
    </location>
</feature>
<accession>A0A7C8IFD9</accession>
<feature type="compositionally biased region" description="Low complexity" evidence="1">
    <location>
        <begin position="1094"/>
        <end position="1112"/>
    </location>
</feature>
<feature type="compositionally biased region" description="Basic and acidic residues" evidence="1">
    <location>
        <begin position="51"/>
        <end position="71"/>
    </location>
</feature>
<feature type="region of interest" description="Disordered" evidence="1">
    <location>
        <begin position="860"/>
        <end position="886"/>
    </location>
</feature>
<reference evidence="2 3" key="1">
    <citation type="submission" date="2020-01" db="EMBL/GenBank/DDBJ databases">
        <authorList>
            <consortium name="DOE Joint Genome Institute"/>
            <person name="Haridas S."/>
            <person name="Albert R."/>
            <person name="Binder M."/>
            <person name="Bloem J."/>
            <person name="Labutti K."/>
            <person name="Salamov A."/>
            <person name="Andreopoulos B."/>
            <person name="Baker S.E."/>
            <person name="Barry K."/>
            <person name="Bills G."/>
            <person name="Bluhm B.H."/>
            <person name="Cannon C."/>
            <person name="Castanera R."/>
            <person name="Culley D.E."/>
            <person name="Daum C."/>
            <person name="Ezra D."/>
            <person name="Gonzalez J.B."/>
            <person name="Henrissat B."/>
            <person name="Kuo A."/>
            <person name="Liang C."/>
            <person name="Lipzen A."/>
            <person name="Lutzoni F."/>
            <person name="Magnuson J."/>
            <person name="Mondo S."/>
            <person name="Nolan M."/>
            <person name="Ohm R."/>
            <person name="Pangilinan J."/>
            <person name="Park H.-J.H."/>
            <person name="Ramirez L."/>
            <person name="Alfaro M."/>
            <person name="Sun H."/>
            <person name="Tritt A."/>
            <person name="Yoshinaga Y."/>
            <person name="Zwiers L.-H.L."/>
            <person name="Turgeon B.G."/>
            <person name="Goodwin S.B."/>
            <person name="Spatafora J.W."/>
            <person name="Crous P.W."/>
            <person name="Grigoriev I.V."/>
        </authorList>
    </citation>
    <scope>NUCLEOTIDE SEQUENCE [LARGE SCALE GENOMIC DNA]</scope>
    <source>
        <strain evidence="2 3">CBS 611.86</strain>
    </source>
</reference>
<feature type="compositionally biased region" description="Basic and acidic residues" evidence="1">
    <location>
        <begin position="142"/>
        <end position="169"/>
    </location>
</feature>
<feature type="compositionally biased region" description="Polar residues" evidence="1">
    <location>
        <begin position="325"/>
        <end position="336"/>
    </location>
</feature>
<protein>
    <submittedName>
        <fullName evidence="2">Uncharacterized protein</fullName>
    </submittedName>
</protein>
<feature type="compositionally biased region" description="Low complexity" evidence="1">
    <location>
        <begin position="368"/>
        <end position="379"/>
    </location>
</feature>
<feature type="compositionally biased region" description="Polar residues" evidence="1">
    <location>
        <begin position="524"/>
        <end position="554"/>
    </location>
</feature>
<feature type="region of interest" description="Disordered" evidence="1">
    <location>
        <begin position="806"/>
        <end position="830"/>
    </location>
</feature>